<evidence type="ECO:0000256" key="1">
    <source>
        <dbReference type="SAM" id="SignalP"/>
    </source>
</evidence>
<organism evidence="2 3">
    <name type="scientific">Aquipluma nitroreducens</name>
    <dbReference type="NCBI Taxonomy" id="2010828"/>
    <lineage>
        <taxon>Bacteria</taxon>
        <taxon>Pseudomonadati</taxon>
        <taxon>Bacteroidota</taxon>
        <taxon>Bacteroidia</taxon>
        <taxon>Marinilabiliales</taxon>
        <taxon>Prolixibacteraceae</taxon>
        <taxon>Aquipluma</taxon>
    </lineage>
</organism>
<dbReference type="Proteomes" id="UP001193389">
    <property type="component" value="Chromosome"/>
</dbReference>
<dbReference type="EMBL" id="AP018694">
    <property type="protein sequence ID" value="BBE20128.1"/>
    <property type="molecule type" value="Genomic_DNA"/>
</dbReference>
<sequence length="312" mass="35589">MKKKMILLLFSLLLVLVRPSIGQNSEILQDTGFAKRPVFISVLNLQPLTLSKNRILFSLQAEFPEYYKYLNSKNGKTEQVSETMVLNEAYYYGRAVYGLTDRINLFTIIQLASIHHFSPTTTITDKGFGDFAIGGNYRLLESKNFENNLTSSITVGFPTGKYKNIRANDNPLGLGAYKFKGDVAGLHRFKNLDMIYSIYFEYRTGNSQGLNVGDEAGASITFQKQFNSNYGNFGLEGGAYGFWNLKDKKAGSSIPYTDDYNANLFVGAWFNYLKDFYLRFGVPYTIYQNKSWLTKYTALIQLDYYFDLKTNK</sequence>
<proteinExistence type="predicted"/>
<name>A0A5K7SEX7_9BACT</name>
<reference evidence="2" key="1">
    <citation type="journal article" date="2020" name="Int. J. Syst. Evol. Microbiol.">
        <title>Aquipluma nitroreducens gen. nov. sp. nov., a novel facultatively anaerobic bacterium isolated from a freshwater lake.</title>
        <authorList>
            <person name="Watanabe M."/>
            <person name="Kojima H."/>
            <person name="Fukui M."/>
        </authorList>
    </citation>
    <scope>NUCLEOTIDE SEQUENCE</scope>
    <source>
        <strain evidence="2">MeG22</strain>
    </source>
</reference>
<evidence type="ECO:0000313" key="3">
    <source>
        <dbReference type="Proteomes" id="UP001193389"/>
    </source>
</evidence>
<keyword evidence="3" id="KW-1185">Reference proteome</keyword>
<dbReference type="RefSeq" id="WP_318348302.1">
    <property type="nucleotide sequence ID" value="NZ_AP018694.1"/>
</dbReference>
<feature type="chain" id="PRO_5024322421" evidence="1">
    <location>
        <begin position="23"/>
        <end position="312"/>
    </location>
</feature>
<protein>
    <submittedName>
        <fullName evidence="2">Uncharacterized protein</fullName>
    </submittedName>
</protein>
<keyword evidence="1" id="KW-0732">Signal</keyword>
<dbReference type="KEGG" id="anf:AQPE_4319"/>
<gene>
    <name evidence="2" type="ORF">AQPE_4319</name>
</gene>
<evidence type="ECO:0000313" key="2">
    <source>
        <dbReference type="EMBL" id="BBE20128.1"/>
    </source>
</evidence>
<dbReference type="AlphaFoldDB" id="A0A5K7SEX7"/>
<accession>A0A5K7SEX7</accession>
<feature type="signal peptide" evidence="1">
    <location>
        <begin position="1"/>
        <end position="22"/>
    </location>
</feature>